<gene>
    <name evidence="1" type="ORF">BCF53_10492</name>
</gene>
<dbReference type="Proteomes" id="UP000295793">
    <property type="component" value="Unassembled WGS sequence"/>
</dbReference>
<comment type="caution">
    <text evidence="1">The sequence shown here is derived from an EMBL/GenBank/DDBJ whole genome shotgun (WGS) entry which is preliminary data.</text>
</comment>
<sequence>MTQINFEDIKPLFTPLTMESMKEQWGRLHAGDCEARPKDEDLLAAWLLFHNGEYLQSAEKAKVLPGGASLYLKASATYAYYLEADAEKKTESLKACAQQAETALREEQESRANLYYQLAYALGRYGQFISITKALAEGLAGKVQHAIKECLQLEPDHADAHTSLGTYQAEIIGKLGKMAAKLTYSSSADDALGHYQKAIELAPYSVSAITEFADGLLKMFGKKRLKDAVNLYQRATENTPIDALEAMDYYLARKELDEA</sequence>
<organism evidence="1 2">
    <name type="scientific">Reinekea marinisedimentorum</name>
    <dbReference type="NCBI Taxonomy" id="230495"/>
    <lineage>
        <taxon>Bacteria</taxon>
        <taxon>Pseudomonadati</taxon>
        <taxon>Pseudomonadota</taxon>
        <taxon>Gammaproteobacteria</taxon>
        <taxon>Oceanospirillales</taxon>
        <taxon>Saccharospirillaceae</taxon>
        <taxon>Reinekea</taxon>
    </lineage>
</organism>
<reference evidence="1 2" key="1">
    <citation type="submission" date="2019-03" db="EMBL/GenBank/DDBJ databases">
        <title>Genomic Encyclopedia of Archaeal and Bacterial Type Strains, Phase II (KMG-II): from individual species to whole genera.</title>
        <authorList>
            <person name="Goeker M."/>
        </authorList>
    </citation>
    <scope>NUCLEOTIDE SEQUENCE [LARGE SCALE GENOMIC DNA]</scope>
    <source>
        <strain evidence="1 2">DSM 15388</strain>
    </source>
</reference>
<keyword evidence="2" id="KW-1185">Reference proteome</keyword>
<dbReference type="OrthoDB" id="6353325at2"/>
<dbReference type="InterPro" id="IPR011990">
    <property type="entry name" value="TPR-like_helical_dom_sf"/>
</dbReference>
<evidence type="ECO:0000313" key="1">
    <source>
        <dbReference type="EMBL" id="TCS41988.1"/>
    </source>
</evidence>
<protein>
    <submittedName>
        <fullName evidence="1">Uncharacterized protein</fullName>
    </submittedName>
</protein>
<proteinExistence type="predicted"/>
<dbReference type="RefSeq" id="WP_132700743.1">
    <property type="nucleotide sequence ID" value="NZ_SLZR01000004.1"/>
</dbReference>
<name>A0A4R3IBU9_9GAMM</name>
<dbReference type="SUPFAM" id="SSF48452">
    <property type="entry name" value="TPR-like"/>
    <property type="match status" value="1"/>
</dbReference>
<dbReference type="EMBL" id="SLZR01000004">
    <property type="protein sequence ID" value="TCS41988.1"/>
    <property type="molecule type" value="Genomic_DNA"/>
</dbReference>
<dbReference type="AlphaFoldDB" id="A0A4R3IBU9"/>
<dbReference type="Gene3D" id="1.25.40.10">
    <property type="entry name" value="Tetratricopeptide repeat domain"/>
    <property type="match status" value="1"/>
</dbReference>
<evidence type="ECO:0000313" key="2">
    <source>
        <dbReference type="Proteomes" id="UP000295793"/>
    </source>
</evidence>
<accession>A0A4R3IBU9</accession>